<keyword evidence="4" id="KW-1185">Reference proteome</keyword>
<dbReference type="STRING" id="641665.GCA_002104455_01049"/>
<dbReference type="PANTHER" id="PTHR35936:SF25">
    <property type="entry name" value="ABC TRANSPORTER SUBSTRATE-BINDING PROTEIN"/>
    <property type="match status" value="1"/>
</dbReference>
<keyword evidence="2" id="KW-0732">Signal</keyword>
<dbReference type="Gene3D" id="3.40.190.10">
    <property type="entry name" value="Periplasmic binding protein-like II"/>
    <property type="match status" value="2"/>
</dbReference>
<feature type="signal peptide" evidence="2">
    <location>
        <begin position="1"/>
        <end position="18"/>
    </location>
</feature>
<protein>
    <submittedName>
        <fullName evidence="3">Amino acid ABC transporter substrate-binding protein, PAAT family</fullName>
    </submittedName>
</protein>
<dbReference type="EMBL" id="FOBI01000012">
    <property type="protein sequence ID" value="SEL48396.1"/>
    <property type="molecule type" value="Genomic_DNA"/>
</dbReference>
<accession>A0A1H7QKE3</accession>
<evidence type="ECO:0000256" key="1">
    <source>
        <dbReference type="ARBA" id="ARBA00010333"/>
    </source>
</evidence>
<dbReference type="SUPFAM" id="SSF53850">
    <property type="entry name" value="Periplasmic binding protein-like II"/>
    <property type="match status" value="1"/>
</dbReference>
<evidence type="ECO:0000313" key="4">
    <source>
        <dbReference type="Proteomes" id="UP000199297"/>
    </source>
</evidence>
<evidence type="ECO:0000256" key="2">
    <source>
        <dbReference type="SAM" id="SignalP"/>
    </source>
</evidence>
<dbReference type="Proteomes" id="UP000199297">
    <property type="component" value="Unassembled WGS sequence"/>
</dbReference>
<comment type="similarity">
    <text evidence="1">Belongs to the bacterial solute-binding protein 3 family.</text>
</comment>
<organism evidence="3 4">
    <name type="scientific">Colwellia chukchiensis</name>
    <dbReference type="NCBI Taxonomy" id="641665"/>
    <lineage>
        <taxon>Bacteria</taxon>
        <taxon>Pseudomonadati</taxon>
        <taxon>Pseudomonadota</taxon>
        <taxon>Gammaproteobacteria</taxon>
        <taxon>Alteromonadales</taxon>
        <taxon>Colwelliaceae</taxon>
        <taxon>Colwellia</taxon>
    </lineage>
</organism>
<evidence type="ECO:0000313" key="3">
    <source>
        <dbReference type="EMBL" id="SEL48396.1"/>
    </source>
</evidence>
<proteinExistence type="inferred from homology"/>
<dbReference type="RefSeq" id="WP_085285437.1">
    <property type="nucleotide sequence ID" value="NZ_FOBI01000012.1"/>
</dbReference>
<dbReference type="AlphaFoldDB" id="A0A1H7QKE3"/>
<reference evidence="4" key="1">
    <citation type="submission" date="2016-10" db="EMBL/GenBank/DDBJ databases">
        <authorList>
            <person name="Varghese N."/>
            <person name="Submissions S."/>
        </authorList>
    </citation>
    <scope>NUCLEOTIDE SEQUENCE [LARGE SCALE GENOMIC DNA]</scope>
    <source>
        <strain evidence="4">CGMCC 1.9127</strain>
    </source>
</reference>
<gene>
    <name evidence="3" type="ORF">SAMN05216262_1129</name>
</gene>
<name>A0A1H7QKE3_9GAMM</name>
<dbReference type="PANTHER" id="PTHR35936">
    <property type="entry name" value="MEMBRANE-BOUND LYTIC MUREIN TRANSGLYCOSYLASE F"/>
    <property type="match status" value="1"/>
</dbReference>
<sequence length="242" mass="27760">MIKLMIWISALFISQCFATPTKLTVVSEEWLGYTNANGTGTYCDIVKAVYGQDYQLELITTTWSRALNLVETGRADILVGGYHSTNHKLVFPQYHLDTEYPLYVIYDDKAHNITQIEDLAGLTVAGRKDYGLAKFLPQSSYFYGLDLIDDSAKFIEKNRVDAVLTYKVNLALADPETRYTHQVIGKEARLYLAFSRTALGHKLKEHYDRNIKQLVKLKQLQQYFPNPQEYLHADFDKIVSEN</sequence>
<feature type="chain" id="PRO_5011434317" evidence="2">
    <location>
        <begin position="19"/>
        <end position="242"/>
    </location>
</feature>